<sequence length="409" mass="46570">MRASVSDVIIPLTSTLHITSIVLGHLVTNHLSPDHSDGTLKIISGLILRKLQRTLVLRIYLVSLSALTRGAAALSNEWGFCLLKRSNRVWIVTGGGFSPGTIRTVQYPLMCPGILRILVNSIRNLREAWLGSKREKKMMSIMELNLVSTQSSQVMILEPTAEYESAVSEENSAKGFTEILRVHGERTQGVVKTLMNTKTYLVHWERRQSLEASTSFWHLRKCHELSEPLQELEDKANVVGDALSRKERVKSRRINRWKEKEDEICLYLYGLEFRVILVGRSVMDEAHASRLRGKEWNYGVMIHSRFEMVDYLVVLARAAEGVKCMIACSLGRDWRRVFDWSDEKLQAARDCQKSYADSGRKMTEYEVGENVLLKVSPWKGVMRFGKKGKLAPRFVGPCRSKVLDLFSLL</sequence>
<keyword evidence="2" id="KW-1185">Reference proteome</keyword>
<dbReference type="Proteomes" id="UP001151760">
    <property type="component" value="Unassembled WGS sequence"/>
</dbReference>
<reference evidence="1" key="2">
    <citation type="submission" date="2022-01" db="EMBL/GenBank/DDBJ databases">
        <authorList>
            <person name="Yamashiro T."/>
            <person name="Shiraishi A."/>
            <person name="Satake H."/>
            <person name="Nakayama K."/>
        </authorList>
    </citation>
    <scope>NUCLEOTIDE SEQUENCE</scope>
</reference>
<proteinExistence type="predicted"/>
<gene>
    <name evidence="1" type="ORF">Tco_0804012</name>
</gene>
<organism evidence="1 2">
    <name type="scientific">Tanacetum coccineum</name>
    <dbReference type="NCBI Taxonomy" id="301880"/>
    <lineage>
        <taxon>Eukaryota</taxon>
        <taxon>Viridiplantae</taxon>
        <taxon>Streptophyta</taxon>
        <taxon>Embryophyta</taxon>
        <taxon>Tracheophyta</taxon>
        <taxon>Spermatophyta</taxon>
        <taxon>Magnoliopsida</taxon>
        <taxon>eudicotyledons</taxon>
        <taxon>Gunneridae</taxon>
        <taxon>Pentapetalae</taxon>
        <taxon>asterids</taxon>
        <taxon>campanulids</taxon>
        <taxon>Asterales</taxon>
        <taxon>Asteraceae</taxon>
        <taxon>Asteroideae</taxon>
        <taxon>Anthemideae</taxon>
        <taxon>Anthemidinae</taxon>
        <taxon>Tanacetum</taxon>
    </lineage>
</organism>
<comment type="caution">
    <text evidence="1">The sequence shown here is derived from an EMBL/GenBank/DDBJ whole genome shotgun (WGS) entry which is preliminary data.</text>
</comment>
<reference evidence="1" key="1">
    <citation type="journal article" date="2022" name="Int. J. Mol. Sci.">
        <title>Draft Genome of Tanacetum Coccineum: Genomic Comparison of Closely Related Tanacetum-Family Plants.</title>
        <authorList>
            <person name="Yamashiro T."/>
            <person name="Shiraishi A."/>
            <person name="Nakayama K."/>
            <person name="Satake H."/>
        </authorList>
    </citation>
    <scope>NUCLEOTIDE SEQUENCE</scope>
</reference>
<evidence type="ECO:0000313" key="2">
    <source>
        <dbReference type="Proteomes" id="UP001151760"/>
    </source>
</evidence>
<protein>
    <submittedName>
        <fullName evidence="1">Uncharacterized protein</fullName>
    </submittedName>
</protein>
<dbReference type="EMBL" id="BQNB010011932">
    <property type="protein sequence ID" value="GJS97044.1"/>
    <property type="molecule type" value="Genomic_DNA"/>
</dbReference>
<accession>A0ABQ5A367</accession>
<evidence type="ECO:0000313" key="1">
    <source>
        <dbReference type="EMBL" id="GJS97044.1"/>
    </source>
</evidence>
<name>A0ABQ5A367_9ASTR</name>